<dbReference type="KEGG" id="clup:CLUP02_06268"/>
<sequence length="609" mass="70038">MSAEAISSDNSSSRDLHSVVLQTTLQEITTRPTDLQDCCVICLEEITEGCEAQPCHHHNFDFLCLATWLERQIACPLCKTEIKEVRYEFSDDRKQWKTFKAPERPSDKAGDTTNAPSGQQTRRYYSQARPRRPRPYAPSTTRPNLSQDEAITRRRHVYRHQLYSLHVGSNRISRYRDLTPQIFASDTELVSRARTFLRRELQVFEFLSPDHDARPLDTDPVRRRRVNNAEFLLEYIIAILKTVDMQGSMGQAEELIQEFLGRENTRLLLHELRAWLRSPYMSLESWDRAVQYPDVTLKRRRSQSRSAANRGESSTTNSIYPSTWRRDERQRHRRQPYESRRYGGVPPYSSEAEAEFYDIFDVFDSQIVDFEDRLYSTDICVPVHTLVIVEQDNLKCYLGKARLNRAIDLYKKTYPGGKDDTFNVTWQAYYLDPTAPREGVPVNERMAARFGADRLEMMHARMKKLGAAEGFNFTFGGKIGHTRDAHRTIQLAKTKGPEVENAVVDSIMKSYFEEDGDVTSWDMIVDAAVRGGLERGEVRRWLEEGKGGEEVDRQVEEAYRMGVRGVPHFVIEDKYEVGGAQEVGEFLGQIVAARERGGRAAGAREGLSC</sequence>
<dbReference type="GO" id="GO:0016491">
    <property type="term" value="F:oxidoreductase activity"/>
    <property type="evidence" value="ECO:0007669"/>
    <property type="project" value="InterPro"/>
</dbReference>
<feature type="region of interest" description="Disordered" evidence="7">
    <location>
        <begin position="300"/>
        <end position="344"/>
    </location>
</feature>
<reference evidence="9" key="1">
    <citation type="journal article" date="2021" name="Mol. Plant Microbe Interact.">
        <title>Complete Genome Sequence of the Plant-Pathogenic Fungus Colletotrichum lupini.</title>
        <authorList>
            <person name="Baroncelli R."/>
            <person name="Pensec F."/>
            <person name="Da Lio D."/>
            <person name="Boufleur T."/>
            <person name="Vicente I."/>
            <person name="Sarrocco S."/>
            <person name="Picot A."/>
            <person name="Baraldi E."/>
            <person name="Sukno S."/>
            <person name="Thon M."/>
            <person name="Le Floch G."/>
        </authorList>
    </citation>
    <scope>NUCLEOTIDE SEQUENCE</scope>
    <source>
        <strain evidence="9">IMI 504893</strain>
    </source>
</reference>
<dbReference type="GeneID" id="73340278"/>
<feature type="compositionally biased region" description="Basic and acidic residues" evidence="7">
    <location>
        <begin position="98"/>
        <end position="110"/>
    </location>
</feature>
<dbReference type="GO" id="GO:0061630">
    <property type="term" value="F:ubiquitin protein ligase activity"/>
    <property type="evidence" value="ECO:0007669"/>
    <property type="project" value="UniProtKB-EC"/>
</dbReference>
<evidence type="ECO:0000259" key="8">
    <source>
        <dbReference type="PROSITE" id="PS50089"/>
    </source>
</evidence>
<feature type="compositionally biased region" description="Basic and acidic residues" evidence="7">
    <location>
        <begin position="324"/>
        <end position="341"/>
    </location>
</feature>
<dbReference type="RefSeq" id="XP_049142411.1">
    <property type="nucleotide sequence ID" value="XM_049285268.1"/>
</dbReference>
<keyword evidence="5" id="KW-0804">Transcription</keyword>
<protein>
    <recommendedName>
        <fullName evidence="2">RING-type E3 ubiquitin transferase</fullName>
        <ecNumber evidence="2">2.3.2.27</ecNumber>
    </recommendedName>
</protein>
<dbReference type="SUPFAM" id="SSF57850">
    <property type="entry name" value="RING/U-box"/>
    <property type="match status" value="1"/>
</dbReference>
<keyword evidence="3" id="KW-0808">Transferase</keyword>
<evidence type="ECO:0000313" key="10">
    <source>
        <dbReference type="Proteomes" id="UP000830671"/>
    </source>
</evidence>
<dbReference type="AlphaFoldDB" id="A0A9Q8WEH8"/>
<dbReference type="EMBL" id="CP019475">
    <property type="protein sequence ID" value="UQC80783.1"/>
    <property type="molecule type" value="Genomic_DNA"/>
</dbReference>
<evidence type="ECO:0000256" key="6">
    <source>
        <dbReference type="PROSITE-ProRule" id="PRU00175"/>
    </source>
</evidence>
<evidence type="ECO:0000256" key="5">
    <source>
        <dbReference type="ARBA" id="ARBA00023163"/>
    </source>
</evidence>
<dbReference type="Pfam" id="PF01323">
    <property type="entry name" value="DSBA"/>
    <property type="match status" value="1"/>
</dbReference>
<keyword evidence="6" id="KW-0479">Metal-binding</keyword>
<evidence type="ECO:0000256" key="3">
    <source>
        <dbReference type="ARBA" id="ARBA00022679"/>
    </source>
</evidence>
<keyword evidence="6" id="KW-0862">Zinc</keyword>
<evidence type="ECO:0000256" key="2">
    <source>
        <dbReference type="ARBA" id="ARBA00012483"/>
    </source>
</evidence>
<dbReference type="GO" id="GO:0006513">
    <property type="term" value="P:protein monoubiquitination"/>
    <property type="evidence" value="ECO:0007669"/>
    <property type="project" value="TreeGrafter"/>
</dbReference>
<dbReference type="PANTHER" id="PTHR46077">
    <property type="entry name" value="E3 UBIQUITIN-PROTEIN LIGASE TOPORS"/>
    <property type="match status" value="1"/>
</dbReference>
<dbReference type="InterPro" id="IPR036249">
    <property type="entry name" value="Thioredoxin-like_sf"/>
</dbReference>
<dbReference type="SUPFAM" id="SSF52833">
    <property type="entry name" value="Thioredoxin-like"/>
    <property type="match status" value="1"/>
</dbReference>
<dbReference type="EC" id="2.3.2.27" evidence="2"/>
<proteinExistence type="predicted"/>
<feature type="compositionally biased region" description="Polar residues" evidence="7">
    <location>
        <begin position="111"/>
        <end position="120"/>
    </location>
</feature>
<dbReference type="InterPro" id="IPR001841">
    <property type="entry name" value="Znf_RING"/>
</dbReference>
<organism evidence="9 10">
    <name type="scientific">Colletotrichum lupini</name>
    <dbReference type="NCBI Taxonomy" id="145971"/>
    <lineage>
        <taxon>Eukaryota</taxon>
        <taxon>Fungi</taxon>
        <taxon>Dikarya</taxon>
        <taxon>Ascomycota</taxon>
        <taxon>Pezizomycotina</taxon>
        <taxon>Sordariomycetes</taxon>
        <taxon>Hypocreomycetidae</taxon>
        <taxon>Glomerellales</taxon>
        <taxon>Glomerellaceae</taxon>
        <taxon>Colletotrichum</taxon>
        <taxon>Colletotrichum acutatum species complex</taxon>
    </lineage>
</organism>
<dbReference type="Gene3D" id="3.30.40.10">
    <property type="entry name" value="Zinc/RING finger domain, C3HC4 (zinc finger)"/>
    <property type="match status" value="1"/>
</dbReference>
<keyword evidence="6" id="KW-0863">Zinc-finger</keyword>
<feature type="domain" description="RING-type" evidence="8">
    <location>
        <begin position="39"/>
        <end position="79"/>
    </location>
</feature>
<dbReference type="GO" id="GO:0000209">
    <property type="term" value="P:protein polyubiquitination"/>
    <property type="evidence" value="ECO:0007669"/>
    <property type="project" value="TreeGrafter"/>
</dbReference>
<dbReference type="InterPro" id="IPR013083">
    <property type="entry name" value="Znf_RING/FYVE/PHD"/>
</dbReference>
<dbReference type="Gene3D" id="3.40.30.10">
    <property type="entry name" value="Glutaredoxin"/>
    <property type="match status" value="1"/>
</dbReference>
<dbReference type="GO" id="GO:0008270">
    <property type="term" value="F:zinc ion binding"/>
    <property type="evidence" value="ECO:0007669"/>
    <property type="project" value="UniProtKB-KW"/>
</dbReference>
<comment type="catalytic activity">
    <reaction evidence="1">
        <text>S-ubiquitinyl-[E2 ubiquitin-conjugating enzyme]-L-cysteine + [acceptor protein]-L-lysine = [E2 ubiquitin-conjugating enzyme]-L-cysteine + N(6)-ubiquitinyl-[acceptor protein]-L-lysine.</text>
        <dbReference type="EC" id="2.3.2.27"/>
    </reaction>
</comment>
<evidence type="ECO:0000256" key="4">
    <source>
        <dbReference type="ARBA" id="ARBA00023015"/>
    </source>
</evidence>
<evidence type="ECO:0000256" key="7">
    <source>
        <dbReference type="SAM" id="MobiDB-lite"/>
    </source>
</evidence>
<gene>
    <name evidence="9" type="ORF">CLUP02_06268</name>
</gene>
<keyword evidence="10" id="KW-1185">Reference proteome</keyword>
<dbReference type="Proteomes" id="UP000830671">
    <property type="component" value="Chromosome 3"/>
</dbReference>
<dbReference type="Pfam" id="PF13639">
    <property type="entry name" value="zf-RING_2"/>
    <property type="match status" value="1"/>
</dbReference>
<dbReference type="PANTHER" id="PTHR46077:SF1">
    <property type="entry name" value="TOP1 BINDING ARGININE_SERINE RICH PROTEIN, E3 UBIQUITIN LIGASE"/>
    <property type="match status" value="1"/>
</dbReference>
<dbReference type="PROSITE" id="PS50089">
    <property type="entry name" value="ZF_RING_2"/>
    <property type="match status" value="1"/>
</dbReference>
<feature type="compositionally biased region" description="Polar residues" evidence="7">
    <location>
        <begin position="311"/>
        <end position="321"/>
    </location>
</feature>
<dbReference type="CDD" id="cd03024">
    <property type="entry name" value="DsbA_FrnE"/>
    <property type="match status" value="1"/>
</dbReference>
<evidence type="ECO:0000256" key="1">
    <source>
        <dbReference type="ARBA" id="ARBA00000900"/>
    </source>
</evidence>
<feature type="region of interest" description="Disordered" evidence="7">
    <location>
        <begin position="98"/>
        <end position="150"/>
    </location>
</feature>
<keyword evidence="4" id="KW-0805">Transcription regulation</keyword>
<accession>A0A9Q8WEH8</accession>
<evidence type="ECO:0000313" key="9">
    <source>
        <dbReference type="EMBL" id="UQC80783.1"/>
    </source>
</evidence>
<dbReference type="InterPro" id="IPR001853">
    <property type="entry name" value="DSBA-like_thioredoxin_dom"/>
</dbReference>
<name>A0A9Q8WEH8_9PEZI</name>